<keyword evidence="2" id="KW-1185">Reference proteome</keyword>
<accession>A0A370DM70</accession>
<name>A0A370DM70_9GAMM</name>
<gene>
    <name evidence="1" type="ORF">DIZ80_00255</name>
</gene>
<proteinExistence type="predicted"/>
<dbReference type="EMBL" id="QFXC01000002">
    <property type="protein sequence ID" value="RDH85943.1"/>
    <property type="molecule type" value="Genomic_DNA"/>
</dbReference>
<evidence type="ECO:0000313" key="2">
    <source>
        <dbReference type="Proteomes" id="UP000254266"/>
    </source>
</evidence>
<protein>
    <submittedName>
        <fullName evidence="1">Uncharacterized protein</fullName>
    </submittedName>
</protein>
<evidence type="ECO:0000313" key="1">
    <source>
        <dbReference type="EMBL" id="RDH85943.1"/>
    </source>
</evidence>
<organism evidence="1 2">
    <name type="scientific">endosymbiont of Galathealinum brachiosum</name>
    <dbReference type="NCBI Taxonomy" id="2200906"/>
    <lineage>
        <taxon>Bacteria</taxon>
        <taxon>Pseudomonadati</taxon>
        <taxon>Pseudomonadota</taxon>
        <taxon>Gammaproteobacteria</taxon>
        <taxon>sulfur-oxidizing symbionts</taxon>
    </lineage>
</organism>
<dbReference type="Proteomes" id="UP000254266">
    <property type="component" value="Unassembled WGS sequence"/>
</dbReference>
<reference evidence="1 2" key="1">
    <citation type="journal article" date="2018" name="ISME J.">
        <title>Endosymbiont genomes yield clues of tubeworm success.</title>
        <authorList>
            <person name="Li Y."/>
            <person name="Liles M.R."/>
            <person name="Halanych K.M."/>
        </authorList>
    </citation>
    <scope>NUCLEOTIDE SEQUENCE [LARGE SCALE GENOMIC DNA]</scope>
    <source>
        <strain evidence="1">A1464</strain>
    </source>
</reference>
<sequence>MYTLTHEGENVGNSKLERGDPSIRAVSGVFNNMGGSKSLANWIKSIGGEEDEGVVFIDLNKDFSLLDEAGNVVEFSGGNLISIPDADEIYLDVTGITDEVYKTYFSEHISAMGN</sequence>
<dbReference type="AlphaFoldDB" id="A0A370DM70"/>
<comment type="caution">
    <text evidence="1">The sequence shown here is derived from an EMBL/GenBank/DDBJ whole genome shotgun (WGS) entry which is preliminary data.</text>
</comment>